<evidence type="ECO:0000313" key="9">
    <source>
        <dbReference type="Proteomes" id="UP001597018"/>
    </source>
</evidence>
<feature type="transmembrane region" description="Helical" evidence="6">
    <location>
        <begin position="135"/>
        <end position="160"/>
    </location>
</feature>
<dbReference type="EMBL" id="JBHTIW010000006">
    <property type="protein sequence ID" value="MFD0920284.1"/>
    <property type="molecule type" value="Genomic_DNA"/>
</dbReference>
<proteinExistence type="inferred from homology"/>
<feature type="transmembrane region" description="Helical" evidence="6">
    <location>
        <begin position="210"/>
        <end position="233"/>
    </location>
</feature>
<evidence type="ECO:0000256" key="4">
    <source>
        <dbReference type="ARBA" id="ARBA00022989"/>
    </source>
</evidence>
<feature type="transmembrane region" description="Helical" evidence="6">
    <location>
        <begin position="346"/>
        <end position="365"/>
    </location>
</feature>
<reference evidence="9" key="1">
    <citation type="journal article" date="2019" name="Int. J. Syst. Evol. Microbiol.">
        <title>The Global Catalogue of Microorganisms (GCM) 10K type strain sequencing project: providing services to taxonomists for standard genome sequencing and annotation.</title>
        <authorList>
            <consortium name="The Broad Institute Genomics Platform"/>
            <consortium name="The Broad Institute Genome Sequencing Center for Infectious Disease"/>
            <person name="Wu L."/>
            <person name="Ma J."/>
        </authorList>
    </citation>
    <scope>NUCLEOTIDE SEQUENCE [LARGE SCALE GENOMIC DNA]</scope>
    <source>
        <strain evidence="9">CCUG 56401</strain>
    </source>
</reference>
<dbReference type="PRINTS" id="PR00447">
    <property type="entry name" value="NATRESASSCMP"/>
</dbReference>
<dbReference type="Pfam" id="PF01566">
    <property type="entry name" value="Nramp"/>
    <property type="match status" value="1"/>
</dbReference>
<accession>A0ABW3FRD0</accession>
<feature type="transmembrane region" description="Helical" evidence="6">
    <location>
        <begin position="172"/>
        <end position="190"/>
    </location>
</feature>
<evidence type="ECO:0000256" key="6">
    <source>
        <dbReference type="HAMAP-Rule" id="MF_00221"/>
    </source>
</evidence>
<feature type="transmembrane region" description="Helical" evidence="6">
    <location>
        <begin position="63"/>
        <end position="86"/>
    </location>
</feature>
<dbReference type="NCBIfam" id="NF037982">
    <property type="entry name" value="Nramp_1"/>
    <property type="match status" value="1"/>
</dbReference>
<dbReference type="NCBIfam" id="NF001923">
    <property type="entry name" value="PRK00701.1"/>
    <property type="match status" value="1"/>
</dbReference>
<dbReference type="InterPro" id="IPR001046">
    <property type="entry name" value="NRAMP_fam"/>
</dbReference>
<feature type="transmembrane region" description="Helical" evidence="6">
    <location>
        <begin position="400"/>
        <end position="423"/>
    </location>
</feature>
<feature type="region of interest" description="Disordered" evidence="7">
    <location>
        <begin position="1"/>
        <end position="20"/>
    </location>
</feature>
<comment type="subcellular location">
    <subcellularLocation>
        <location evidence="6">Cell membrane</location>
        <topology evidence="6">Multi-pass membrane protein</topology>
    </subcellularLocation>
    <subcellularLocation>
        <location evidence="1">Membrane</location>
        <topology evidence="1">Multi-pass membrane protein</topology>
    </subcellularLocation>
</comment>
<feature type="transmembrane region" description="Helical" evidence="6">
    <location>
        <begin position="107"/>
        <end position="129"/>
    </location>
</feature>
<evidence type="ECO:0000256" key="7">
    <source>
        <dbReference type="SAM" id="MobiDB-lite"/>
    </source>
</evidence>
<keyword evidence="2 6" id="KW-0813">Transport</keyword>
<keyword evidence="3 6" id="KW-0812">Transmembrane</keyword>
<gene>
    <name evidence="6" type="primary">mntH</name>
    <name evidence="8" type="ORF">ACFQ16_11085</name>
</gene>
<evidence type="ECO:0000256" key="1">
    <source>
        <dbReference type="ARBA" id="ARBA00004141"/>
    </source>
</evidence>
<evidence type="ECO:0000313" key="8">
    <source>
        <dbReference type="EMBL" id="MFD0920284.1"/>
    </source>
</evidence>
<evidence type="ECO:0000256" key="3">
    <source>
        <dbReference type="ARBA" id="ARBA00022692"/>
    </source>
</evidence>
<dbReference type="HAMAP" id="MF_00221">
    <property type="entry name" value="NRAMP"/>
    <property type="match status" value="1"/>
</dbReference>
<protein>
    <recommendedName>
        <fullName evidence="6">Divalent metal cation transporter MntH</fullName>
    </recommendedName>
</protein>
<feature type="transmembrane region" description="Helical" evidence="6">
    <location>
        <begin position="295"/>
        <end position="314"/>
    </location>
</feature>
<dbReference type="PANTHER" id="PTHR11706">
    <property type="entry name" value="SOLUTE CARRIER PROTEIN FAMILY 11 MEMBER"/>
    <property type="match status" value="1"/>
</dbReference>
<evidence type="ECO:0000256" key="2">
    <source>
        <dbReference type="ARBA" id="ARBA00022448"/>
    </source>
</evidence>
<keyword evidence="4 6" id="KW-1133">Transmembrane helix</keyword>
<keyword evidence="5 6" id="KW-0472">Membrane</keyword>
<keyword evidence="9" id="KW-1185">Reference proteome</keyword>
<dbReference type="PANTHER" id="PTHR11706:SF33">
    <property type="entry name" value="NATURAL RESISTANCE-ASSOCIATED MACROPHAGE PROTEIN 2"/>
    <property type="match status" value="1"/>
</dbReference>
<keyword evidence="6" id="KW-1003">Cell membrane</keyword>
<keyword evidence="6" id="KW-0769">Symport</keyword>
<organism evidence="8 9">
    <name type="scientific">Saccharopolyspora rosea</name>
    <dbReference type="NCBI Taxonomy" id="524884"/>
    <lineage>
        <taxon>Bacteria</taxon>
        <taxon>Bacillati</taxon>
        <taxon>Actinomycetota</taxon>
        <taxon>Actinomycetes</taxon>
        <taxon>Pseudonocardiales</taxon>
        <taxon>Pseudonocardiaceae</taxon>
        <taxon>Saccharopolyspora</taxon>
    </lineage>
</organism>
<dbReference type="RefSeq" id="WP_317630345.1">
    <property type="nucleotide sequence ID" value="NZ_BAABLT010000017.1"/>
</dbReference>
<comment type="function">
    <text evidence="6">H(+)-stimulated, divalent metal cation uptake system.</text>
</comment>
<feature type="compositionally biased region" description="Polar residues" evidence="7">
    <location>
        <begin position="1"/>
        <end position="10"/>
    </location>
</feature>
<comment type="caution">
    <text evidence="8">The sequence shown here is derived from an EMBL/GenBank/DDBJ whole genome shotgun (WGS) entry which is preliminary data.</text>
</comment>
<comment type="similarity">
    <text evidence="6">Belongs to the NRAMP family.</text>
</comment>
<keyword evidence="6" id="KW-0406">Ion transport</keyword>
<dbReference type="Proteomes" id="UP001597018">
    <property type="component" value="Unassembled WGS sequence"/>
</dbReference>
<sequence>MLGSRKSSVATDPGGGAGAPVEQVLRRGRVRGALAMLGPAFIAAIAYVDPGNFSTNIGAGARFGYALVWVVVLANVMAMPVQFLSAKIGVVTGRTLPEVCQDRYPRVVRWGLWVQAEVVAMATDLAEFIGAALGLYLLFGVPMVPAALIMAVVSFALLGLQARGHRPFERAIAGLLLLIIAGFAYELLRIGPEPAGAVAGLLPTLPAGSAYLAVGIVGATVMPHVVYLHSALTSRRLTCRTDEDRRRVLRFERWDVVIALGLAGLINLSMLLVAAKLFHTSGRTGVAEIEQAHAGFAQLVGGGAALVFAVALLASGISSSSVGTFAGQVVMAGFVRLRIPLLLRRLITMVPALLVIGAGLSPTAVLDFSQVVLSFGIPFALVPLLLVTRDPAVMGRFANPRWLTGVMAAITAVVVALNLHLLWDQLVG</sequence>
<name>A0ABW3FRD0_9PSEU</name>
<dbReference type="NCBIfam" id="TIGR01197">
    <property type="entry name" value="nramp"/>
    <property type="match status" value="1"/>
</dbReference>
<feature type="transmembrane region" description="Helical" evidence="6">
    <location>
        <begin position="254"/>
        <end position="275"/>
    </location>
</feature>
<feature type="transmembrane region" description="Helical" evidence="6">
    <location>
        <begin position="371"/>
        <end position="388"/>
    </location>
</feature>
<evidence type="ECO:0000256" key="5">
    <source>
        <dbReference type="ARBA" id="ARBA00023136"/>
    </source>
</evidence>
<feature type="transmembrane region" description="Helical" evidence="6">
    <location>
        <begin position="30"/>
        <end position="48"/>
    </location>
</feature>